<evidence type="ECO:0000259" key="7">
    <source>
        <dbReference type="Pfam" id="PF10354"/>
    </source>
</evidence>
<gene>
    <name evidence="8" type="ORF">CTI12_AA492010</name>
</gene>
<evidence type="ECO:0000256" key="2">
    <source>
        <dbReference type="ARBA" id="ARBA00001946"/>
    </source>
</evidence>
<comment type="caution">
    <text evidence="8">The sequence shown here is derived from an EMBL/GenBank/DDBJ whole genome shotgun (WGS) entry which is preliminary data.</text>
</comment>
<evidence type="ECO:0000256" key="3">
    <source>
        <dbReference type="ARBA" id="ARBA00012895"/>
    </source>
</evidence>
<dbReference type="GO" id="GO:0003918">
    <property type="term" value="F:DNA topoisomerase type II (double strand cut, ATP-hydrolyzing) activity"/>
    <property type="evidence" value="ECO:0007669"/>
    <property type="project" value="UniProtKB-EC"/>
</dbReference>
<proteinExistence type="predicted"/>
<dbReference type="InterPro" id="IPR014721">
    <property type="entry name" value="Ribsml_uS5_D2-typ_fold_subgr"/>
</dbReference>
<dbReference type="GO" id="GO:0070475">
    <property type="term" value="P:rRNA base methylation"/>
    <property type="evidence" value="ECO:0007669"/>
    <property type="project" value="InterPro"/>
</dbReference>
<keyword evidence="6 8" id="KW-0413">Isomerase</keyword>
<dbReference type="GO" id="GO:0005634">
    <property type="term" value="C:nucleus"/>
    <property type="evidence" value="ECO:0007669"/>
    <property type="project" value="TreeGrafter"/>
</dbReference>
<dbReference type="GO" id="GO:0003677">
    <property type="term" value="F:DNA binding"/>
    <property type="evidence" value="ECO:0007669"/>
    <property type="project" value="UniProtKB-KW"/>
</dbReference>
<dbReference type="InterPro" id="IPR020568">
    <property type="entry name" value="Ribosomal_Su5_D2-typ_SF"/>
</dbReference>
<evidence type="ECO:0000256" key="5">
    <source>
        <dbReference type="ARBA" id="ARBA00023125"/>
    </source>
</evidence>
<dbReference type="AlphaFoldDB" id="A0A2U1LH81"/>
<evidence type="ECO:0000313" key="9">
    <source>
        <dbReference type="Proteomes" id="UP000245207"/>
    </source>
</evidence>
<dbReference type="EC" id="5.6.2.2" evidence="3"/>
<dbReference type="InterPro" id="IPR036890">
    <property type="entry name" value="HATPase_C_sf"/>
</dbReference>
<dbReference type="EMBL" id="PKPP01009401">
    <property type="protein sequence ID" value="PWA48343.1"/>
    <property type="molecule type" value="Genomic_DNA"/>
</dbReference>
<protein>
    <recommendedName>
        <fullName evidence="3">DNA topoisomerase (ATP-hydrolyzing)</fullName>
        <ecNumber evidence="3">5.6.2.2</ecNumber>
    </recommendedName>
</protein>
<dbReference type="Proteomes" id="UP000245207">
    <property type="component" value="Unassembled WGS sequence"/>
</dbReference>
<sequence>MTTAYTISEKCNSSEEWTMLSFKPDLAKYGMECLEDDTVSLMKTCVVDLAGCLGNRGEVELNGTRLPIKTFEDYVKLYPGTSTGIYEKVNDKWEIFVCLSDGQFKQSYLWVFVNALVDNPDFHWQTKANLTTTDKGIFGSPCELTHESLKRKDLQQKYPDALTNLRLLTDYGATVLHGVDARKMSEHPRLRGRTYDFIIYNFPHAGFIGDESTQAVINKHRELVRGFFLNVVCMLSPEGQCHVTHKRKAPFSQWHIPKLAHECGLGLIECADFNGYV</sequence>
<dbReference type="InterPro" id="IPR050634">
    <property type="entry name" value="DNA_Topoisomerase_II"/>
</dbReference>
<organism evidence="8 9">
    <name type="scientific">Artemisia annua</name>
    <name type="common">Sweet wormwood</name>
    <dbReference type="NCBI Taxonomy" id="35608"/>
    <lineage>
        <taxon>Eukaryota</taxon>
        <taxon>Viridiplantae</taxon>
        <taxon>Streptophyta</taxon>
        <taxon>Embryophyta</taxon>
        <taxon>Tracheophyta</taxon>
        <taxon>Spermatophyta</taxon>
        <taxon>Magnoliopsida</taxon>
        <taxon>eudicotyledons</taxon>
        <taxon>Gunneridae</taxon>
        <taxon>Pentapetalae</taxon>
        <taxon>asterids</taxon>
        <taxon>campanulids</taxon>
        <taxon>Asterales</taxon>
        <taxon>Asteraceae</taxon>
        <taxon>Asteroideae</taxon>
        <taxon>Anthemideae</taxon>
        <taxon>Artemisiinae</taxon>
        <taxon>Artemisia</taxon>
    </lineage>
</organism>
<dbReference type="InterPro" id="IPR019446">
    <property type="entry name" value="BMT5-like"/>
</dbReference>
<dbReference type="GO" id="GO:0000819">
    <property type="term" value="P:sister chromatid segregation"/>
    <property type="evidence" value="ECO:0007669"/>
    <property type="project" value="TreeGrafter"/>
</dbReference>
<dbReference type="GO" id="GO:0070042">
    <property type="term" value="F:rRNA (uridine-N3-)-methyltransferase activity"/>
    <property type="evidence" value="ECO:0007669"/>
    <property type="project" value="InterPro"/>
</dbReference>
<dbReference type="OrthoDB" id="273345at2759"/>
<keyword evidence="9" id="KW-1185">Reference proteome</keyword>
<dbReference type="GO" id="GO:0000712">
    <property type="term" value="P:resolution of meiotic recombination intermediates"/>
    <property type="evidence" value="ECO:0007669"/>
    <property type="project" value="TreeGrafter"/>
</dbReference>
<dbReference type="STRING" id="35608.A0A2U1LH81"/>
<dbReference type="Gene3D" id="3.30.230.10">
    <property type="match status" value="1"/>
</dbReference>
<dbReference type="PANTHER" id="PTHR10169">
    <property type="entry name" value="DNA TOPOISOMERASE/GYRASE"/>
    <property type="match status" value="1"/>
</dbReference>
<evidence type="ECO:0000256" key="6">
    <source>
        <dbReference type="ARBA" id="ARBA00023235"/>
    </source>
</evidence>
<dbReference type="SUPFAM" id="SSF54211">
    <property type="entry name" value="Ribosomal protein S5 domain 2-like"/>
    <property type="match status" value="1"/>
</dbReference>
<evidence type="ECO:0000256" key="4">
    <source>
        <dbReference type="ARBA" id="ARBA00023029"/>
    </source>
</evidence>
<feature type="domain" description="25S rRNA (uridine-N(3))-methyltransferase BMT5-like" evidence="7">
    <location>
        <begin position="144"/>
        <end position="274"/>
    </location>
</feature>
<dbReference type="Gene3D" id="3.30.565.10">
    <property type="entry name" value="Histidine kinase-like ATPase, C-terminal domain"/>
    <property type="match status" value="1"/>
</dbReference>
<comment type="catalytic activity">
    <reaction evidence="1">
        <text>ATP-dependent breakage, passage and rejoining of double-stranded DNA.</text>
        <dbReference type="EC" id="5.6.2.2"/>
    </reaction>
</comment>
<evidence type="ECO:0000313" key="8">
    <source>
        <dbReference type="EMBL" id="PWA48343.1"/>
    </source>
</evidence>
<comment type="cofactor">
    <cofactor evidence="2">
        <name>Mg(2+)</name>
        <dbReference type="ChEBI" id="CHEBI:18420"/>
    </cofactor>
</comment>
<evidence type="ECO:0000256" key="1">
    <source>
        <dbReference type="ARBA" id="ARBA00000185"/>
    </source>
</evidence>
<keyword evidence="4" id="KW-0799">Topoisomerase</keyword>
<dbReference type="PANTHER" id="PTHR10169:SF38">
    <property type="entry name" value="DNA TOPOISOMERASE 2"/>
    <property type="match status" value="1"/>
</dbReference>
<dbReference type="Pfam" id="PF10354">
    <property type="entry name" value="BMT5-like"/>
    <property type="match status" value="1"/>
</dbReference>
<keyword evidence="5" id="KW-0238">DNA-binding</keyword>
<reference evidence="8 9" key="1">
    <citation type="journal article" date="2018" name="Mol. Plant">
        <title>The genome of Artemisia annua provides insight into the evolution of Asteraceae family and artemisinin biosynthesis.</title>
        <authorList>
            <person name="Shen Q."/>
            <person name="Zhang L."/>
            <person name="Liao Z."/>
            <person name="Wang S."/>
            <person name="Yan T."/>
            <person name="Shi P."/>
            <person name="Liu M."/>
            <person name="Fu X."/>
            <person name="Pan Q."/>
            <person name="Wang Y."/>
            <person name="Lv Z."/>
            <person name="Lu X."/>
            <person name="Zhang F."/>
            <person name="Jiang W."/>
            <person name="Ma Y."/>
            <person name="Chen M."/>
            <person name="Hao X."/>
            <person name="Li L."/>
            <person name="Tang Y."/>
            <person name="Lv G."/>
            <person name="Zhou Y."/>
            <person name="Sun X."/>
            <person name="Brodelius P.E."/>
            <person name="Rose J.K.C."/>
            <person name="Tang K."/>
        </authorList>
    </citation>
    <scope>NUCLEOTIDE SEQUENCE [LARGE SCALE GENOMIC DNA]</scope>
    <source>
        <strain evidence="9">cv. Huhao1</strain>
        <tissue evidence="8">Leaf</tissue>
    </source>
</reference>
<accession>A0A2U1LH81</accession>
<name>A0A2U1LH81_ARTAN</name>